<proteinExistence type="predicted"/>
<dbReference type="Proteomes" id="UP000326759">
    <property type="component" value="Unassembled WGS sequence"/>
</dbReference>
<dbReference type="AlphaFoldDB" id="A0A5N5SYU2"/>
<dbReference type="EMBL" id="SEYY01018586">
    <property type="protein sequence ID" value="KAB7499202.1"/>
    <property type="molecule type" value="Genomic_DNA"/>
</dbReference>
<feature type="region of interest" description="Disordered" evidence="2">
    <location>
        <begin position="330"/>
        <end position="358"/>
    </location>
</feature>
<evidence type="ECO:0000256" key="1">
    <source>
        <dbReference type="ARBA" id="ARBA00023125"/>
    </source>
</evidence>
<feature type="region of interest" description="Disordered" evidence="2">
    <location>
        <begin position="488"/>
        <end position="524"/>
    </location>
</feature>
<feature type="region of interest" description="Disordered" evidence="2">
    <location>
        <begin position="234"/>
        <end position="264"/>
    </location>
</feature>
<evidence type="ECO:0000313" key="5">
    <source>
        <dbReference type="Proteomes" id="UP000326759"/>
    </source>
</evidence>
<dbReference type="PANTHER" id="PTHR12619:SF5">
    <property type="entry name" value="TRANSCRIPTION FACTOR RFX4"/>
    <property type="match status" value="1"/>
</dbReference>
<dbReference type="InterPro" id="IPR036388">
    <property type="entry name" value="WH-like_DNA-bd_sf"/>
</dbReference>
<reference evidence="4 5" key="1">
    <citation type="journal article" date="2019" name="PLoS Biol.">
        <title>Sex chromosomes control vertical transmission of feminizing Wolbachia symbionts in an isopod.</title>
        <authorList>
            <person name="Becking T."/>
            <person name="Chebbi M.A."/>
            <person name="Giraud I."/>
            <person name="Moumen B."/>
            <person name="Laverre T."/>
            <person name="Caubet Y."/>
            <person name="Peccoud J."/>
            <person name="Gilbert C."/>
            <person name="Cordaux R."/>
        </authorList>
    </citation>
    <scope>NUCLEOTIDE SEQUENCE [LARGE SCALE GENOMIC DNA]</scope>
    <source>
        <strain evidence="4">ANa2</strain>
        <tissue evidence="4">Whole body excluding digestive tract and cuticle</tissue>
    </source>
</reference>
<comment type="caution">
    <text evidence="4">The sequence shown here is derived from an EMBL/GenBank/DDBJ whole genome shotgun (WGS) entry which is preliminary data.</text>
</comment>
<feature type="compositionally biased region" description="Acidic residues" evidence="2">
    <location>
        <begin position="235"/>
        <end position="244"/>
    </location>
</feature>
<feature type="compositionally biased region" description="Low complexity" evidence="2">
    <location>
        <begin position="338"/>
        <end position="348"/>
    </location>
</feature>
<feature type="domain" description="RFX-type winged-helix" evidence="3">
    <location>
        <begin position="128"/>
        <end position="203"/>
    </location>
</feature>
<keyword evidence="1" id="KW-0238">DNA-binding</keyword>
<dbReference type="OrthoDB" id="10069709at2759"/>
<name>A0A5N5SYU2_9CRUS</name>
<feature type="domain" description="RFX-type winged-helix" evidence="3">
    <location>
        <begin position="20"/>
        <end position="95"/>
    </location>
</feature>
<protein>
    <submittedName>
        <fullName evidence="4">Transcription factor RFX4</fullName>
    </submittedName>
</protein>
<gene>
    <name evidence="4" type="primary">rfx4_0</name>
    <name evidence="4" type="ORF">Anas_09520</name>
</gene>
<organism evidence="4 5">
    <name type="scientific">Armadillidium nasatum</name>
    <dbReference type="NCBI Taxonomy" id="96803"/>
    <lineage>
        <taxon>Eukaryota</taxon>
        <taxon>Metazoa</taxon>
        <taxon>Ecdysozoa</taxon>
        <taxon>Arthropoda</taxon>
        <taxon>Crustacea</taxon>
        <taxon>Multicrustacea</taxon>
        <taxon>Malacostraca</taxon>
        <taxon>Eumalacostraca</taxon>
        <taxon>Peracarida</taxon>
        <taxon>Isopoda</taxon>
        <taxon>Oniscidea</taxon>
        <taxon>Crinocheta</taxon>
        <taxon>Armadillidiidae</taxon>
        <taxon>Armadillidium</taxon>
    </lineage>
</organism>
<dbReference type="GO" id="GO:0000981">
    <property type="term" value="F:DNA-binding transcription factor activity, RNA polymerase II-specific"/>
    <property type="evidence" value="ECO:0007669"/>
    <property type="project" value="TreeGrafter"/>
</dbReference>
<evidence type="ECO:0000256" key="2">
    <source>
        <dbReference type="SAM" id="MobiDB-lite"/>
    </source>
</evidence>
<sequence>MVSRAGKGSLSTMALSCSQAKSWVKLHYERHEEGVVAKSVMYKHYEEYCREQNRNIMETSIFGRVVKSVFPDVTIRRLGGRDNLKYYYCGIRAKETSPYAIDNTTTTRPKRRLRKRELVTDKTEVDNCLRWLHAYYVASNEASVIKTDVYDGYLNFCKQRGVEPLSIQYFGMVVTHAFPNVTKRKLGPRTNQQKYYFGISERTNPLSLELVPCEYLSNIEEVLGNNQPSYRETIETPEEEEEEDFSCRSPESDMSDISSQHGMHNQSFDPDMRTYSHLPQYPFEHYLKEDAEPVDYSLSSLRLKDEPIEEEDLIIKEEPLDLHISRDVCERRTPDRPPSVSAFVTSSSPSPPSKEPRSRRIYKPRFHYYDESSWNDDPTEDKKGNGILLSGSVESLAVSDLKNWIISNFEESKGVHVNRNQVYDSYEKWCEEEKVTVLPMTSFDETMFKVFRNVVTMIHPSRKTFYEGIRVAGSSLLYGRIEELSQDESQWAEEDNGSNAMELSPTEGSTSHSSPLTLEEEDPPDENFTFGCNPIEEDIHQTPQVLRDGKYYLRKWLTDNFHSVPDSCVLKADAYRHYDLYARSINQTPFEMNVFGKIVRQVFPNVSIRRLGGRHKPQYHYCGIAVKPSSPLYHYMSGKDPAQRSRKKEIATDNRSAEIVIEFLRRHYEAEKEKIIMKSDVFENYSSFCSSQNETPVTLNYFGKLVKHCFPNVEVRKFGGRSEPTWYYFGLVSKNSHTSYKYPTVNPSYHEMPSANDSVSIPAVDSQAIVTSGGMMPGFCMEKENVNRHSTSPIPINMQRAQMNHAGHYNSSPSFLPNYLNQSLRVSSYEDHHQDSPADNAPFFRESINPHSPAEIFYSRSPSDHPTKGHVYQVINVEATYPRETLPHHSHHKPPIFGGGQVVPSQTPPNICMAQGIDQTMALHAHKKNRRPFAIQEEFEIYNEMGME</sequence>
<evidence type="ECO:0000313" key="4">
    <source>
        <dbReference type="EMBL" id="KAB7499202.1"/>
    </source>
</evidence>
<dbReference type="PROSITE" id="PS51526">
    <property type="entry name" value="RFX_DBD"/>
    <property type="match status" value="2"/>
</dbReference>
<dbReference type="GO" id="GO:0000978">
    <property type="term" value="F:RNA polymerase II cis-regulatory region sequence-specific DNA binding"/>
    <property type="evidence" value="ECO:0007669"/>
    <property type="project" value="TreeGrafter"/>
</dbReference>
<feature type="compositionally biased region" description="Polar residues" evidence="2">
    <location>
        <begin position="255"/>
        <end position="264"/>
    </location>
</feature>
<dbReference type="Gene3D" id="1.10.10.10">
    <property type="entry name" value="Winged helix-like DNA-binding domain superfamily/Winged helix DNA-binding domain"/>
    <property type="match status" value="5"/>
</dbReference>
<dbReference type="SUPFAM" id="SSF46785">
    <property type="entry name" value="Winged helix' DNA-binding domain"/>
    <property type="match status" value="5"/>
</dbReference>
<dbReference type="InterPro" id="IPR003150">
    <property type="entry name" value="DNA-bd_RFX"/>
</dbReference>
<accession>A0A5N5SYU2</accession>
<evidence type="ECO:0000259" key="3">
    <source>
        <dbReference type="PROSITE" id="PS51526"/>
    </source>
</evidence>
<dbReference type="InterPro" id="IPR039779">
    <property type="entry name" value="RFX-like"/>
</dbReference>
<keyword evidence="5" id="KW-1185">Reference proteome</keyword>
<dbReference type="InterPro" id="IPR036390">
    <property type="entry name" value="WH_DNA-bd_sf"/>
</dbReference>
<feature type="compositionally biased region" description="Polar residues" evidence="2">
    <location>
        <begin position="497"/>
        <end position="516"/>
    </location>
</feature>
<dbReference type="PANTHER" id="PTHR12619">
    <property type="entry name" value="RFX TRANSCRIPTION FACTOR FAMILY"/>
    <property type="match status" value="1"/>
</dbReference>
<dbReference type="Pfam" id="PF02257">
    <property type="entry name" value="RFX_DNA_binding"/>
    <property type="match status" value="5"/>
</dbReference>